<dbReference type="GO" id="GO:0032993">
    <property type="term" value="C:protein-DNA complex"/>
    <property type="evidence" value="ECO:0007669"/>
    <property type="project" value="TreeGrafter"/>
</dbReference>
<sequence length="228" mass="25334">MKRILIVEDEEMLAEMVARVLRQEGYAVETSHDGGSGFARATDGSFDLLVLDWMLPDRSGLQILRGLRAGGIGTPVLMLTARDQIEDRVEGLDAGADDYLPKPFALPELLARVRALTRRPSGAPVEETIRAGDLSLDPVRHVVRRGDERIELIAREFALLHLLMGRPGQVFTRSVLLDTVWGMPGEVQTNAIEMYVSYLRKKLDRRGEPSHIRTVRGVGYAFRAGSES</sequence>
<dbReference type="InterPro" id="IPR039420">
    <property type="entry name" value="WalR-like"/>
</dbReference>
<proteinExistence type="predicted"/>
<dbReference type="AlphaFoldDB" id="A0A6J4QLR2"/>
<dbReference type="SUPFAM" id="SSF46894">
    <property type="entry name" value="C-terminal effector domain of the bipartite response regulators"/>
    <property type="match status" value="1"/>
</dbReference>
<gene>
    <name evidence="10" type="ORF">AVDCRST_MAG01-01-4326</name>
</gene>
<evidence type="ECO:0000259" key="8">
    <source>
        <dbReference type="PROSITE" id="PS50110"/>
    </source>
</evidence>
<dbReference type="PROSITE" id="PS51755">
    <property type="entry name" value="OMPR_PHOB"/>
    <property type="match status" value="1"/>
</dbReference>
<accession>A0A6J4QLR2</accession>
<dbReference type="InterPro" id="IPR036388">
    <property type="entry name" value="WH-like_DNA-bd_sf"/>
</dbReference>
<evidence type="ECO:0000256" key="3">
    <source>
        <dbReference type="ARBA" id="ARBA00023015"/>
    </source>
</evidence>
<keyword evidence="4 7" id="KW-0238">DNA-binding</keyword>
<dbReference type="GO" id="GO:0000156">
    <property type="term" value="F:phosphorelay response regulator activity"/>
    <property type="evidence" value="ECO:0007669"/>
    <property type="project" value="TreeGrafter"/>
</dbReference>
<dbReference type="GO" id="GO:0000976">
    <property type="term" value="F:transcription cis-regulatory region binding"/>
    <property type="evidence" value="ECO:0007669"/>
    <property type="project" value="TreeGrafter"/>
</dbReference>
<name>A0A6J4QLR2_9ACTN</name>
<evidence type="ECO:0000256" key="4">
    <source>
        <dbReference type="ARBA" id="ARBA00023125"/>
    </source>
</evidence>
<dbReference type="Gene3D" id="1.10.10.10">
    <property type="entry name" value="Winged helix-like DNA-binding domain superfamily/Winged helix DNA-binding domain"/>
    <property type="match status" value="1"/>
</dbReference>
<keyword evidence="3" id="KW-0805">Transcription regulation</keyword>
<dbReference type="SUPFAM" id="SSF52172">
    <property type="entry name" value="CheY-like"/>
    <property type="match status" value="1"/>
</dbReference>
<feature type="domain" description="OmpR/PhoB-type" evidence="9">
    <location>
        <begin position="126"/>
        <end position="224"/>
    </location>
</feature>
<dbReference type="CDD" id="cd00383">
    <property type="entry name" value="trans_reg_C"/>
    <property type="match status" value="1"/>
</dbReference>
<keyword evidence="1 6" id="KW-0597">Phosphoprotein</keyword>
<dbReference type="SMART" id="SM00862">
    <property type="entry name" value="Trans_reg_C"/>
    <property type="match status" value="1"/>
</dbReference>
<protein>
    <submittedName>
        <fullName evidence="10">Two-component transcriptional response regulator, LuxR family</fullName>
    </submittedName>
</protein>
<dbReference type="InterPro" id="IPR001867">
    <property type="entry name" value="OmpR/PhoB-type_DNA-bd"/>
</dbReference>
<dbReference type="PROSITE" id="PS50110">
    <property type="entry name" value="RESPONSE_REGULATORY"/>
    <property type="match status" value="1"/>
</dbReference>
<dbReference type="PANTHER" id="PTHR48111:SF22">
    <property type="entry name" value="REGULATOR OF RPOS"/>
    <property type="match status" value="1"/>
</dbReference>
<dbReference type="Pfam" id="PF00072">
    <property type="entry name" value="Response_reg"/>
    <property type="match status" value="1"/>
</dbReference>
<dbReference type="InterPro" id="IPR011006">
    <property type="entry name" value="CheY-like_superfamily"/>
</dbReference>
<dbReference type="GO" id="GO:0005829">
    <property type="term" value="C:cytosol"/>
    <property type="evidence" value="ECO:0007669"/>
    <property type="project" value="TreeGrafter"/>
</dbReference>
<feature type="modified residue" description="4-aspartylphosphate" evidence="6">
    <location>
        <position position="52"/>
    </location>
</feature>
<keyword evidence="2" id="KW-0902">Two-component regulatory system</keyword>
<evidence type="ECO:0000256" key="1">
    <source>
        <dbReference type="ARBA" id="ARBA00022553"/>
    </source>
</evidence>
<dbReference type="GO" id="GO:0006355">
    <property type="term" value="P:regulation of DNA-templated transcription"/>
    <property type="evidence" value="ECO:0007669"/>
    <property type="project" value="InterPro"/>
</dbReference>
<dbReference type="InterPro" id="IPR016032">
    <property type="entry name" value="Sig_transdc_resp-reg_C-effctor"/>
</dbReference>
<dbReference type="InterPro" id="IPR001789">
    <property type="entry name" value="Sig_transdc_resp-reg_receiver"/>
</dbReference>
<evidence type="ECO:0000259" key="9">
    <source>
        <dbReference type="PROSITE" id="PS51755"/>
    </source>
</evidence>
<dbReference type="EMBL" id="CADCUW010000563">
    <property type="protein sequence ID" value="CAA9448536.1"/>
    <property type="molecule type" value="Genomic_DNA"/>
</dbReference>
<dbReference type="FunFam" id="3.40.50.2300:FF:000001">
    <property type="entry name" value="DNA-binding response regulator PhoB"/>
    <property type="match status" value="1"/>
</dbReference>
<reference evidence="10" key="1">
    <citation type="submission" date="2020-02" db="EMBL/GenBank/DDBJ databases">
        <authorList>
            <person name="Meier V. D."/>
        </authorList>
    </citation>
    <scope>NUCLEOTIDE SEQUENCE</scope>
    <source>
        <strain evidence="10">AVDCRST_MAG01</strain>
    </source>
</reference>
<dbReference type="FunFam" id="1.10.10.10:FF:000005">
    <property type="entry name" value="Two-component system response regulator"/>
    <property type="match status" value="1"/>
</dbReference>
<evidence type="ECO:0000256" key="2">
    <source>
        <dbReference type="ARBA" id="ARBA00023012"/>
    </source>
</evidence>
<dbReference type="Pfam" id="PF00486">
    <property type="entry name" value="Trans_reg_C"/>
    <property type="match status" value="1"/>
</dbReference>
<dbReference type="Gene3D" id="6.10.250.690">
    <property type="match status" value="1"/>
</dbReference>
<dbReference type="PANTHER" id="PTHR48111">
    <property type="entry name" value="REGULATOR OF RPOS"/>
    <property type="match status" value="1"/>
</dbReference>
<dbReference type="SMART" id="SM00448">
    <property type="entry name" value="REC"/>
    <property type="match status" value="1"/>
</dbReference>
<evidence type="ECO:0000256" key="7">
    <source>
        <dbReference type="PROSITE-ProRule" id="PRU01091"/>
    </source>
</evidence>
<evidence type="ECO:0000256" key="6">
    <source>
        <dbReference type="PROSITE-ProRule" id="PRU00169"/>
    </source>
</evidence>
<evidence type="ECO:0000256" key="5">
    <source>
        <dbReference type="ARBA" id="ARBA00023163"/>
    </source>
</evidence>
<feature type="DNA-binding region" description="OmpR/PhoB-type" evidence="7">
    <location>
        <begin position="126"/>
        <end position="224"/>
    </location>
</feature>
<dbReference type="Gene3D" id="3.40.50.2300">
    <property type="match status" value="1"/>
</dbReference>
<feature type="domain" description="Response regulatory" evidence="8">
    <location>
        <begin position="3"/>
        <end position="117"/>
    </location>
</feature>
<evidence type="ECO:0000313" key="10">
    <source>
        <dbReference type="EMBL" id="CAA9448536.1"/>
    </source>
</evidence>
<keyword evidence="5" id="KW-0804">Transcription</keyword>
<organism evidence="10">
    <name type="scientific">uncultured Rubrobacteraceae bacterium</name>
    <dbReference type="NCBI Taxonomy" id="349277"/>
    <lineage>
        <taxon>Bacteria</taxon>
        <taxon>Bacillati</taxon>
        <taxon>Actinomycetota</taxon>
        <taxon>Rubrobacteria</taxon>
        <taxon>Rubrobacterales</taxon>
        <taxon>Rubrobacteraceae</taxon>
        <taxon>environmental samples</taxon>
    </lineage>
</organism>